<dbReference type="Proteomes" id="UP000184518">
    <property type="component" value="Unassembled WGS sequence"/>
</dbReference>
<gene>
    <name evidence="1" type="ORF">SAMN05443633_11655</name>
</gene>
<dbReference type="EMBL" id="FQUT01000016">
    <property type="protein sequence ID" value="SHG49106.1"/>
    <property type="molecule type" value="Genomic_DNA"/>
</dbReference>
<protein>
    <submittedName>
        <fullName evidence="1">Uncharacterized protein</fullName>
    </submittedName>
</protein>
<organism evidence="1 2">
    <name type="scientific">Chryseobacterium arachidis</name>
    <dbReference type="NCBI Taxonomy" id="1416778"/>
    <lineage>
        <taxon>Bacteria</taxon>
        <taxon>Pseudomonadati</taxon>
        <taxon>Bacteroidota</taxon>
        <taxon>Flavobacteriia</taxon>
        <taxon>Flavobacteriales</taxon>
        <taxon>Weeksellaceae</taxon>
        <taxon>Chryseobacterium group</taxon>
        <taxon>Chryseobacterium</taxon>
    </lineage>
</organism>
<name>A0A1M5K8F2_9FLAO</name>
<dbReference type="STRING" id="1416778.SAMN05443633_11655"/>
<sequence length="35" mass="4328">MAVFFISNNDFYMETINYNLLYNINFLFDFLKHKS</sequence>
<proteinExistence type="predicted"/>
<evidence type="ECO:0000313" key="2">
    <source>
        <dbReference type="Proteomes" id="UP000184518"/>
    </source>
</evidence>
<keyword evidence="2" id="KW-1185">Reference proteome</keyword>
<reference evidence="2" key="1">
    <citation type="submission" date="2016-11" db="EMBL/GenBank/DDBJ databases">
        <authorList>
            <person name="Varghese N."/>
            <person name="Submissions S."/>
        </authorList>
    </citation>
    <scope>NUCLEOTIDE SEQUENCE [LARGE SCALE GENOMIC DNA]</scope>
    <source>
        <strain evidence="2">DSM 27619</strain>
    </source>
</reference>
<accession>A0A1M5K8F2</accession>
<dbReference type="AlphaFoldDB" id="A0A1M5K8F2"/>
<evidence type="ECO:0000313" key="1">
    <source>
        <dbReference type="EMBL" id="SHG49106.1"/>
    </source>
</evidence>